<feature type="signal peptide" evidence="7">
    <location>
        <begin position="1"/>
        <end position="24"/>
    </location>
</feature>
<organism evidence="9 10">
    <name type="scientific">Vigna angularis var. angularis</name>
    <dbReference type="NCBI Taxonomy" id="157739"/>
    <lineage>
        <taxon>Eukaryota</taxon>
        <taxon>Viridiplantae</taxon>
        <taxon>Streptophyta</taxon>
        <taxon>Embryophyta</taxon>
        <taxon>Tracheophyta</taxon>
        <taxon>Spermatophyta</taxon>
        <taxon>Magnoliopsida</taxon>
        <taxon>eudicotyledons</taxon>
        <taxon>Gunneridae</taxon>
        <taxon>Pentapetalae</taxon>
        <taxon>rosids</taxon>
        <taxon>fabids</taxon>
        <taxon>Fabales</taxon>
        <taxon>Fabaceae</taxon>
        <taxon>Papilionoideae</taxon>
        <taxon>50 kb inversion clade</taxon>
        <taxon>NPAAA clade</taxon>
        <taxon>indigoferoid/millettioid clade</taxon>
        <taxon>Phaseoleae</taxon>
        <taxon>Vigna</taxon>
    </lineage>
</organism>
<dbReference type="InterPro" id="IPR050905">
    <property type="entry name" value="Plant_NBS-LRR"/>
</dbReference>
<dbReference type="InterPro" id="IPR027417">
    <property type="entry name" value="P-loop_NTPase"/>
</dbReference>
<dbReference type="GO" id="GO:0005524">
    <property type="term" value="F:ATP binding"/>
    <property type="evidence" value="ECO:0007669"/>
    <property type="project" value="UniProtKB-KW"/>
</dbReference>
<dbReference type="OrthoDB" id="736010at2759"/>
<proteinExistence type="inferred from homology"/>
<evidence type="ECO:0000256" key="6">
    <source>
        <dbReference type="ARBA" id="ARBA00022840"/>
    </source>
</evidence>
<dbReference type="Gene3D" id="1.10.8.430">
    <property type="entry name" value="Helical domain of apoptotic protease-activating factors"/>
    <property type="match status" value="1"/>
</dbReference>
<comment type="similarity">
    <text evidence="1">Belongs to the disease resistance NB-LRR family.</text>
</comment>
<dbReference type="InterPro" id="IPR001611">
    <property type="entry name" value="Leu-rich_rpt"/>
</dbReference>
<keyword evidence="6" id="KW-0067">ATP-binding</keyword>
<dbReference type="SUPFAM" id="SSF52058">
    <property type="entry name" value="L domain-like"/>
    <property type="match status" value="1"/>
</dbReference>
<dbReference type="InterPro" id="IPR003593">
    <property type="entry name" value="AAA+_ATPase"/>
</dbReference>
<keyword evidence="10" id="KW-1185">Reference proteome</keyword>
<dbReference type="PANTHER" id="PTHR33463">
    <property type="entry name" value="NB-ARC DOMAIN-CONTAINING PROTEIN-RELATED"/>
    <property type="match status" value="1"/>
</dbReference>
<evidence type="ECO:0000313" key="9">
    <source>
        <dbReference type="EMBL" id="BAT92495.1"/>
    </source>
</evidence>
<dbReference type="Pfam" id="PF23247">
    <property type="entry name" value="LRR_RPS2"/>
    <property type="match status" value="1"/>
</dbReference>
<protein>
    <recommendedName>
        <fullName evidence="8">AAA+ ATPase domain-containing protein</fullName>
    </recommendedName>
</protein>
<dbReference type="InterPro" id="IPR057135">
    <property type="entry name" value="At4g27190-like_LRR"/>
</dbReference>
<dbReference type="Pfam" id="PF13855">
    <property type="entry name" value="LRR_8"/>
    <property type="match status" value="1"/>
</dbReference>
<dbReference type="Gene3D" id="3.80.10.10">
    <property type="entry name" value="Ribonuclease Inhibitor"/>
    <property type="match status" value="2"/>
</dbReference>
<evidence type="ECO:0000313" key="10">
    <source>
        <dbReference type="Proteomes" id="UP000291084"/>
    </source>
</evidence>
<dbReference type="AlphaFoldDB" id="A0A0S3SI25"/>
<dbReference type="Pfam" id="PF00931">
    <property type="entry name" value="NB-ARC"/>
    <property type="match status" value="1"/>
</dbReference>
<keyword evidence="2" id="KW-0433">Leucine-rich repeat</keyword>
<evidence type="ECO:0000256" key="1">
    <source>
        <dbReference type="ARBA" id="ARBA00008894"/>
    </source>
</evidence>
<keyword evidence="7" id="KW-0732">Signal</keyword>
<evidence type="ECO:0000256" key="3">
    <source>
        <dbReference type="ARBA" id="ARBA00022737"/>
    </source>
</evidence>
<name>A0A0S3SI25_PHAAN</name>
<dbReference type="EMBL" id="AP015040">
    <property type="protein sequence ID" value="BAT92495.1"/>
    <property type="molecule type" value="Genomic_DNA"/>
</dbReference>
<dbReference type="SUPFAM" id="SSF52540">
    <property type="entry name" value="P-loop containing nucleoside triphosphate hydrolases"/>
    <property type="match status" value="1"/>
</dbReference>
<gene>
    <name evidence="9" type="primary">Vigan.07G122700</name>
    <name evidence="9" type="ORF">VIGAN_07122700</name>
</gene>
<dbReference type="FunFam" id="1.10.8.430:FF:000003">
    <property type="entry name" value="Probable disease resistance protein At5g66910"/>
    <property type="match status" value="1"/>
</dbReference>
<sequence length="1018" mass="115993">MATNCLIFFPFLFCFCLRQEHVMATRIVEGLVKTSEIYSLILDILSGFNGFNDNVQMLEMKLEELCCLEHDINKELEIEELEHGKKRKREVENWLRNVKRKKTEVHGMVQELRDCGMFRHLKLIVQVRKLTGQVTDLVERGRFPEGIVGSAQESRGCALLTTELAGAMFQKNVRKIWDWLMNDGVLMIGVYGMGGVGKTSVLMHIHNMLLTAVTNFESVFWVTISKSFSIHKLQCDVAKIVGIDISKESDERKRAARLSRALVRRKRCVLFLDDVWNHFPLERVGIPVRADGLKLVLTSRSLDVCRRMNCKSSVKVEPLSMEEAWTLFVDNLGQQTTLSPEVKQVARSVAKKCAGLPLAIITLARSMRGVEEICEWRHALEELRNTEAKHEEMEMEVLRVLRFSYDHLNDKMVQQCFLCCALYPEDFEIDRDVLIESFVDEGLVNGMKSLEAMFDEGNSIVNKLENICLLGKVENFVGGKKCMGLQDASSHIAISMMKRGCQHVEPMNNVEGYYVGSQLVKMHDLVRAMAINVIKVNNNFLVKAGLQLTKIPDEVEWSEDLEKVSLMCNWIHEIPTKISPRCPKLRTLILKHNESLTRISDSFFVHMAALEVLDLSFTDIEVLPKSVSDLSTLTALLLTSCKRLKHMPSLAKLQALLRLDLSFTAITEMPQGLEMLVNLKWLNLYAKDLVSSGKEVAKLTSLQFLILHWWSRKIKVKVEYTSCLRKLETFAANLYNMHHFNSYVKTMNIYGPRSYLLLLDTEESLGNSPWCCFAEVCFRKDVIISNCKIRTGESPLMLPLDIQRLKVERCHDIRSLCDVMSLKNATSLKRCEIADCDGPEYMFSLSCSSSCCTSLHSLESLELYSLKNLHGLCKEGEVAAQTFPPGRAYTCLKYFFIYRCPLIKKLLTPRLLAYLPNLEEITVHNCKSMEEIISVDGIDYESFGGKKSYVTNRDTIVVTHSKLVSLSLKHLPELKSISSAQMECESLKNFRIFKCPKLARFPETATPVQILCGIHFPL</sequence>
<keyword evidence="4" id="KW-0547">Nucleotide-binding</keyword>
<dbReference type="GO" id="GO:0006952">
    <property type="term" value="P:defense response"/>
    <property type="evidence" value="ECO:0007669"/>
    <property type="project" value="UniProtKB-KW"/>
</dbReference>
<evidence type="ECO:0000256" key="7">
    <source>
        <dbReference type="SAM" id="SignalP"/>
    </source>
</evidence>
<dbReference type="SMART" id="SM00382">
    <property type="entry name" value="AAA"/>
    <property type="match status" value="1"/>
</dbReference>
<keyword evidence="3" id="KW-0677">Repeat</keyword>
<keyword evidence="5" id="KW-0611">Plant defense</keyword>
<dbReference type="PRINTS" id="PR00364">
    <property type="entry name" value="DISEASERSIST"/>
</dbReference>
<dbReference type="FunFam" id="3.40.50.300:FF:001091">
    <property type="entry name" value="Probable disease resistance protein At1g61300"/>
    <property type="match status" value="1"/>
</dbReference>
<dbReference type="InterPro" id="IPR042197">
    <property type="entry name" value="Apaf_helical"/>
</dbReference>
<dbReference type="Gene3D" id="3.40.50.300">
    <property type="entry name" value="P-loop containing nucleotide triphosphate hydrolases"/>
    <property type="match status" value="1"/>
</dbReference>
<dbReference type="InterPro" id="IPR002182">
    <property type="entry name" value="NB-ARC"/>
</dbReference>
<reference evidence="9 10" key="1">
    <citation type="journal article" date="2015" name="Sci. Rep.">
        <title>The power of single molecule real-time sequencing technology in the de novo assembly of a eukaryotic genome.</title>
        <authorList>
            <person name="Sakai H."/>
            <person name="Naito K."/>
            <person name="Ogiso-Tanaka E."/>
            <person name="Takahashi Y."/>
            <person name="Iseki K."/>
            <person name="Muto C."/>
            <person name="Satou K."/>
            <person name="Teruya K."/>
            <person name="Shiroma A."/>
            <person name="Shimoji M."/>
            <person name="Hirano T."/>
            <person name="Itoh T."/>
            <person name="Kaga A."/>
            <person name="Tomooka N."/>
        </authorList>
    </citation>
    <scope>NUCLEOTIDE SEQUENCE [LARGE SCALE GENOMIC DNA]</scope>
    <source>
        <strain evidence="10">cv. Shumari</strain>
    </source>
</reference>
<dbReference type="InterPro" id="IPR036388">
    <property type="entry name" value="WH-like_DNA-bd_sf"/>
</dbReference>
<accession>A0A0S3SI25</accession>
<evidence type="ECO:0000256" key="2">
    <source>
        <dbReference type="ARBA" id="ARBA00022614"/>
    </source>
</evidence>
<evidence type="ECO:0000256" key="5">
    <source>
        <dbReference type="ARBA" id="ARBA00022821"/>
    </source>
</evidence>
<evidence type="ECO:0000256" key="4">
    <source>
        <dbReference type="ARBA" id="ARBA00022741"/>
    </source>
</evidence>
<feature type="chain" id="PRO_5006618188" description="AAA+ ATPase domain-containing protein" evidence="7">
    <location>
        <begin position="25"/>
        <end position="1018"/>
    </location>
</feature>
<dbReference type="Proteomes" id="UP000291084">
    <property type="component" value="Chromosome 7"/>
</dbReference>
<dbReference type="Gene3D" id="1.10.10.10">
    <property type="entry name" value="Winged helix-like DNA-binding domain superfamily/Winged helix DNA-binding domain"/>
    <property type="match status" value="1"/>
</dbReference>
<dbReference type="GO" id="GO:0043531">
    <property type="term" value="F:ADP binding"/>
    <property type="evidence" value="ECO:0007669"/>
    <property type="project" value="InterPro"/>
</dbReference>
<dbReference type="PANTHER" id="PTHR33463:SF187">
    <property type="entry name" value="AND NB-ARC DOMAIN DISEASE RESISTANCE PROTEIN, PUTATIVE-RELATED"/>
    <property type="match status" value="1"/>
</dbReference>
<evidence type="ECO:0000259" key="8">
    <source>
        <dbReference type="SMART" id="SM00382"/>
    </source>
</evidence>
<feature type="domain" description="AAA+ ATPase" evidence="8">
    <location>
        <begin position="184"/>
        <end position="322"/>
    </location>
</feature>
<dbReference type="InterPro" id="IPR032675">
    <property type="entry name" value="LRR_dom_sf"/>
</dbReference>